<evidence type="ECO:0008006" key="3">
    <source>
        <dbReference type="Google" id="ProtNLM"/>
    </source>
</evidence>
<keyword evidence="2" id="KW-1185">Reference proteome</keyword>
<sequence length="206" mass="23614">MFQVYGTYKKKGNHVFRTSAFIQWGTSTQSLGGCLLLNPGSAILEEGIHLKLTRDGEAAGVVRPDLTMRQLVRIVERLHDSLFLEGRFHIYNLFTLQHPKAKDGVNQVEALIASGEYIPEDHFAQLEALREHPFMILGWGVDKWTSSSPLNAIRDQWLEKIDQSNVPTIGIKHENGKDYYHVCPQLNENKLHMIQKLTDQHYFMTK</sequence>
<dbReference type="eggNOG" id="ENOG5032X23">
    <property type="taxonomic scope" value="Bacteria"/>
</dbReference>
<proteinExistence type="predicted"/>
<evidence type="ECO:0000313" key="2">
    <source>
        <dbReference type="Proteomes" id="UP000030528"/>
    </source>
</evidence>
<reference evidence="1 2" key="1">
    <citation type="submission" date="2013-08" db="EMBL/GenBank/DDBJ databases">
        <authorList>
            <person name="Huang J."/>
            <person name="Wang G."/>
        </authorList>
    </citation>
    <scope>NUCLEOTIDE SEQUENCE [LARGE SCALE GENOMIC DNA]</scope>
    <source>
        <strain evidence="1 2">JSM 076056</strain>
    </source>
</reference>
<evidence type="ECO:0000313" key="1">
    <source>
        <dbReference type="EMBL" id="KGX93032.1"/>
    </source>
</evidence>
<gene>
    <name evidence="1" type="ORF">N781_14300</name>
</gene>
<dbReference type="EMBL" id="AVPE01000004">
    <property type="protein sequence ID" value="KGX93032.1"/>
    <property type="molecule type" value="Genomic_DNA"/>
</dbReference>
<dbReference type="OrthoDB" id="2599540at2"/>
<name>A0A0A5IB38_9BACI</name>
<comment type="caution">
    <text evidence="1">The sequence shown here is derived from an EMBL/GenBank/DDBJ whole genome shotgun (WGS) entry which is preliminary data.</text>
</comment>
<protein>
    <recommendedName>
        <fullName evidence="3">DUF1643 domain-containing protein</fullName>
    </recommendedName>
</protein>
<dbReference type="Proteomes" id="UP000030528">
    <property type="component" value="Unassembled WGS sequence"/>
</dbReference>
<dbReference type="RefSeq" id="WP_036769422.1">
    <property type="nucleotide sequence ID" value="NZ_AULI01000006.1"/>
</dbReference>
<dbReference type="STRING" id="1385510.GCA_000425205_01691"/>
<accession>A0A0A5IB38</accession>
<organism evidence="1 2">
    <name type="scientific">Pontibacillus halophilus JSM 076056 = DSM 19796</name>
    <dbReference type="NCBI Taxonomy" id="1385510"/>
    <lineage>
        <taxon>Bacteria</taxon>
        <taxon>Bacillati</taxon>
        <taxon>Bacillota</taxon>
        <taxon>Bacilli</taxon>
        <taxon>Bacillales</taxon>
        <taxon>Bacillaceae</taxon>
        <taxon>Pontibacillus</taxon>
    </lineage>
</organism>
<dbReference type="AlphaFoldDB" id="A0A0A5IB38"/>